<reference evidence="1" key="1">
    <citation type="journal article" date="2012" name="Nature">
        <title>The tomato genome sequence provides insights into fleshy fruit evolution.</title>
        <authorList>
            <consortium name="Tomato Genome Consortium"/>
        </authorList>
    </citation>
    <scope>NUCLEOTIDE SEQUENCE [LARGE SCALE GENOMIC DNA]</scope>
    <source>
        <strain evidence="1">cv. Heinz 1706</strain>
    </source>
</reference>
<dbReference type="STRING" id="4081.A0A3Q7EZW2"/>
<dbReference type="PANTHER" id="PTHR11439">
    <property type="entry name" value="GAG-POL-RELATED RETROTRANSPOSON"/>
    <property type="match status" value="1"/>
</dbReference>
<proteinExistence type="predicted"/>
<organism evidence="1">
    <name type="scientific">Solanum lycopersicum</name>
    <name type="common">Tomato</name>
    <name type="synonym">Lycopersicon esculentum</name>
    <dbReference type="NCBI Taxonomy" id="4081"/>
    <lineage>
        <taxon>Eukaryota</taxon>
        <taxon>Viridiplantae</taxon>
        <taxon>Streptophyta</taxon>
        <taxon>Embryophyta</taxon>
        <taxon>Tracheophyta</taxon>
        <taxon>Spermatophyta</taxon>
        <taxon>Magnoliopsida</taxon>
        <taxon>eudicotyledons</taxon>
        <taxon>Gunneridae</taxon>
        <taxon>Pentapetalae</taxon>
        <taxon>asterids</taxon>
        <taxon>lamiids</taxon>
        <taxon>Solanales</taxon>
        <taxon>Solanaceae</taxon>
        <taxon>Solanoideae</taxon>
        <taxon>Solaneae</taxon>
        <taxon>Solanum</taxon>
        <taxon>Solanum subgen. Lycopersicon</taxon>
    </lineage>
</organism>
<name>A0A3Q7EZW2_SOLLC</name>
<evidence type="ECO:0000313" key="1">
    <source>
        <dbReference type="EnsemblPlants" id="Solyc02g050243.1.1"/>
    </source>
</evidence>
<sequence>MMLKFQVFFFSSTRGGRKQNYENNGGHTAHNIPQYDNNGGHTAYNGTQSFSSVNNISGKLDDPGQVASSRHAMNNAFVTKKSRDLHSGRVKGIGKENDGLHIYRRERRFNMKNKSQRLAVALPVQDCNLWHKRLGHPSTQPKDVIPPSVPLMFESYFFEKSGDDSDPDLLTTTEVLPIDSIQTKGLRETQVFLGIEILRSKSGVIPNQRKYLLELIYDIGLSGSKPVDTPLESNLRPTTLEYDQSIGLSEDKPLCDTPKQSHYEAATRVVRYLKGTIGQGVWLQAKAGETLTCWCDSDWAACPNTRRSSAEAEYRSMASAVADVTWLLGLFKELEVPLKLPKEVTVDSAKKLKWRWEISGDPYIIPFHWLNR</sequence>
<reference evidence="1" key="2">
    <citation type="submission" date="2019-01" db="UniProtKB">
        <authorList>
            <consortium name="EnsemblPlants"/>
        </authorList>
    </citation>
    <scope>IDENTIFICATION</scope>
    <source>
        <strain evidence="1">cv. Heinz 1706</strain>
    </source>
</reference>
<evidence type="ECO:0008006" key="3">
    <source>
        <dbReference type="Google" id="ProtNLM"/>
    </source>
</evidence>
<dbReference type="AlphaFoldDB" id="A0A3Q7EZW2"/>
<dbReference type="PANTHER" id="PTHR11439:SF457">
    <property type="entry name" value="GAG-PRE-INTEGRASE DOMAIN-CONTAINING PROTEIN"/>
    <property type="match status" value="1"/>
</dbReference>
<keyword evidence="2" id="KW-1185">Reference proteome</keyword>
<protein>
    <recommendedName>
        <fullName evidence="3">Reverse transcriptase Ty1/copia-type domain-containing protein</fullName>
    </recommendedName>
</protein>
<dbReference type="Proteomes" id="UP000004994">
    <property type="component" value="Chromosome 2"/>
</dbReference>
<evidence type="ECO:0000313" key="2">
    <source>
        <dbReference type="Proteomes" id="UP000004994"/>
    </source>
</evidence>
<accession>A0A3Q7EZW2</accession>
<dbReference type="EnsemblPlants" id="Solyc02g050243.1.1">
    <property type="protein sequence ID" value="Solyc02g050243.1.1"/>
    <property type="gene ID" value="Solyc02g050243.1"/>
</dbReference>
<dbReference type="InParanoid" id="A0A3Q7EZW2"/>
<dbReference type="Gramene" id="Solyc02g050243.1.1">
    <property type="protein sequence ID" value="Solyc02g050243.1.1"/>
    <property type="gene ID" value="Solyc02g050243.1"/>
</dbReference>